<dbReference type="Gene3D" id="3.30.70.250">
    <property type="entry name" value="Malonyl-CoA ACP transacylase, ACP-binding"/>
    <property type="match status" value="1"/>
</dbReference>
<evidence type="ECO:0000256" key="1">
    <source>
        <dbReference type="ARBA" id="ARBA00022450"/>
    </source>
</evidence>
<dbReference type="SUPFAM" id="SSF47336">
    <property type="entry name" value="ACP-like"/>
    <property type="match status" value="1"/>
</dbReference>
<dbReference type="InterPro" id="IPR020806">
    <property type="entry name" value="PKS_PP-bd"/>
</dbReference>
<dbReference type="Pfam" id="PF21394">
    <property type="entry name" value="Beta-ketacyl_N"/>
    <property type="match status" value="1"/>
</dbReference>
<dbReference type="SMART" id="SM00827">
    <property type="entry name" value="PKS_AT"/>
    <property type="match status" value="1"/>
</dbReference>
<dbReference type="RefSeq" id="WP_342026018.1">
    <property type="nucleotide sequence ID" value="NZ_CP151651.1"/>
</dbReference>
<reference evidence="6 7" key="1">
    <citation type="submission" date="2024-04" db="EMBL/GenBank/DDBJ databases">
        <title>Screening of coral probiotics and analysis of their probiotic properties.</title>
        <authorList>
            <person name="Wang S."/>
        </authorList>
    </citation>
    <scope>NUCLEOTIDE SEQUENCE [LARGE SCALE GENOMIC DNA]</scope>
    <source>
        <strain evidence="6 7">GXU-Z9</strain>
    </source>
</reference>
<dbReference type="InterPro" id="IPR036736">
    <property type="entry name" value="ACP-like_sf"/>
</dbReference>
<dbReference type="InterPro" id="IPR018201">
    <property type="entry name" value="Ketoacyl_synth_AS"/>
</dbReference>
<dbReference type="EMBL" id="CP151651">
    <property type="protein sequence ID" value="WZP09055.1"/>
    <property type="molecule type" value="Genomic_DNA"/>
</dbReference>
<dbReference type="InterPro" id="IPR006162">
    <property type="entry name" value="Ppantetheine_attach_site"/>
</dbReference>
<accession>A0ABZ2ZMR0</accession>
<dbReference type="InterPro" id="IPR050091">
    <property type="entry name" value="PKS_NRPS_Biosynth_Enz"/>
</dbReference>
<feature type="domain" description="Carrier" evidence="4">
    <location>
        <begin position="1437"/>
        <end position="1512"/>
    </location>
</feature>
<keyword evidence="2" id="KW-0597">Phosphoprotein</keyword>
<dbReference type="PROSITE" id="PS00606">
    <property type="entry name" value="KS3_1"/>
    <property type="match status" value="1"/>
</dbReference>
<dbReference type="PROSITE" id="PS52004">
    <property type="entry name" value="KS3_2"/>
    <property type="match status" value="1"/>
</dbReference>
<dbReference type="InterPro" id="IPR013968">
    <property type="entry name" value="PKS_KR"/>
</dbReference>
<dbReference type="SUPFAM" id="SSF53901">
    <property type="entry name" value="Thiolase-like"/>
    <property type="match status" value="1"/>
</dbReference>
<protein>
    <submittedName>
        <fullName evidence="6">SDR family NAD(P)-dependent oxidoreductase</fullName>
    </submittedName>
</protein>
<dbReference type="CDD" id="cd08953">
    <property type="entry name" value="KR_2_SDR_x"/>
    <property type="match status" value="1"/>
</dbReference>
<dbReference type="Gene3D" id="1.10.1200.10">
    <property type="entry name" value="ACP-like"/>
    <property type="match status" value="1"/>
</dbReference>
<dbReference type="PROSITE" id="PS50075">
    <property type="entry name" value="CARRIER"/>
    <property type="match status" value="1"/>
</dbReference>
<dbReference type="Gene3D" id="3.40.366.10">
    <property type="entry name" value="Malonyl-Coenzyme A Acyl Carrier Protein, domain 2"/>
    <property type="match status" value="1"/>
</dbReference>
<dbReference type="Pfam" id="PF22621">
    <property type="entry name" value="CurL-like_PKS_C"/>
    <property type="match status" value="1"/>
</dbReference>
<dbReference type="PROSITE" id="PS00012">
    <property type="entry name" value="PHOSPHOPANTETHEINE"/>
    <property type="match status" value="1"/>
</dbReference>
<dbReference type="SMART" id="SM00823">
    <property type="entry name" value="PKS_PP"/>
    <property type="match status" value="1"/>
</dbReference>
<feature type="domain" description="Ketosynthase family 3 (KS3)" evidence="5">
    <location>
        <begin position="12"/>
        <end position="438"/>
    </location>
</feature>
<dbReference type="SUPFAM" id="SSF52151">
    <property type="entry name" value="FabD/lysophospholipase-like"/>
    <property type="match status" value="1"/>
</dbReference>
<dbReference type="InterPro" id="IPR049490">
    <property type="entry name" value="C883_1060-like_KR_N"/>
</dbReference>
<dbReference type="PANTHER" id="PTHR43775">
    <property type="entry name" value="FATTY ACID SYNTHASE"/>
    <property type="match status" value="1"/>
</dbReference>
<evidence type="ECO:0000313" key="7">
    <source>
        <dbReference type="Proteomes" id="UP001472074"/>
    </source>
</evidence>
<dbReference type="Gene3D" id="3.40.47.10">
    <property type="match status" value="1"/>
</dbReference>
<dbReference type="InterPro" id="IPR014043">
    <property type="entry name" value="Acyl_transferase_dom"/>
</dbReference>
<dbReference type="Pfam" id="PF00698">
    <property type="entry name" value="Acyl_transf_1"/>
    <property type="match status" value="1"/>
</dbReference>
<dbReference type="Pfam" id="PF00550">
    <property type="entry name" value="PP-binding"/>
    <property type="match status" value="1"/>
</dbReference>
<dbReference type="InterPro" id="IPR016039">
    <property type="entry name" value="Thiolase-like"/>
</dbReference>
<keyword evidence="1" id="KW-0596">Phosphopantetheine</keyword>
<dbReference type="Gene3D" id="3.30.70.3290">
    <property type="match status" value="1"/>
</dbReference>
<dbReference type="InterPro" id="IPR016035">
    <property type="entry name" value="Acyl_Trfase/lysoPLipase"/>
</dbReference>
<name>A0ABZ2ZMR0_9BACI</name>
<sequence length="1535" mass="171098">MSNQSEHELGGDLDIAIIGMSGRFPGAQNVDQFWDNLKNSRESITFFTDKELLEAGVSPAHLQDSKFVKAGALLKDIDLFDASFFDFSPRDAEILDPQQRLLLEGAWEALEHSGYDPKSYKGLIGVYAGVGLNTYMLNLLTDPNALQGVDSLQLALANDKDYLATRVSYKLDLKGPSVSVQTACSTSLVAVHMACQSLLNYDTDIAVAGGVSVRVPHRGGYHYQEGNILSKDGHCRAFDEEANGTIFGNGMGVVVVKRLKDALEDGDCIHAVIKATAINNDGSLKIGFTAPSVEGQAKVIEDALQLAGIEKESISYIESHGTGTSLGDPIEIEALTEVYGPQVKNPGSIKIGSVKTNVGHLDTAAGVTGLIKTVMALKNKQIPATLNYKSPNTQINFENSPFVVNDNLSDWKPVNGVRRAGVSSFGMGGTNSHVILEEAPKVNSKTSKRPYQLMVLSAKSKDALEEMSENMSKYLKENPNVNLADAAFTTQIGRRAFKHRRFVIGSDSCQVGNLLETLDVGHVQTGEQKQKALPVAFMFTGQGSQYVNMAKELYQAEPVFQEQVDLCSAYLMQYLGFDIRETLFPTTGLEEATRRLNDTGVTQPALFVIEYALAKLWQEWGIEPEAMIGHSVGEYVAACIAGVFSLEDALKIIAIRGKLMQGLEKGEMLAIGLPEDKVLDLLDGTGLDLAAINGPSLCVVSGPAHKIKAFKNYTDSQGIEASRLHTSHAFHSSMMEPIIDEFKRILETIKLNGPTIPYISNLTGTWITESQALNPDYYAQHLRATVRFNQGVQTLNQAKEYILLEVGPGDTLAKISKQSTERSRLVLSSLRPPNSKVTDYEYILKTVGALWLVGSQLNWKNFNSQEKRIRVPLPTYPFQRERFWIDVRPFDEYVKVEKGKRENVEDWFYLPVWKRTHSLKKANRENESKQFLILDNGDEISRFFAESLKSFGHKVVRVSTGEKFTRIDAQHYVINPEVKEQYYQLIKELSQFNQLPQSILHLWSLTQKDENLPTDIDWSQKYYFNTLMYLAQSIGDQISREEVQINIVTNGLFDILGTENLYPEKALLMGPSKVIHQEYQNVSCRVLDIDHHTSLDMNYYSNSMDNIIDDIIQPTENLVVGYRGPYRWLQSFEQKKMDASKGKLPVKERGTYLITGGLGGLGLLFAEYLARTAKARLVLVSRNGLPPRQTWEELIGNPNTEDELAEKINTVKKLEELGSEVLVIPADITDSESVQMMFNQIQTQFGNLDGVFHAAGVPGGGLLQLKSQENAAQVMAPKVKGTLELSNKLDLKKLDFFVLFSSTLSTTGGLGQVDYTAANAFLDAFAHKCHAREGWPVMAIDWDSWQKDSWQATSFESQSEIQSQVKELRSKYGISDEEGVKAMDIILRNLVPQVVVSTKDFSKTIYKHAFYTELALEKDNINKRKYSRQLNEDSYVAPRNEVEETVVEIWQEVLGIEKIGVKDNFIDLGGHSLLAAQLISRLRDSFEIDLPVQSLFDSPTVEGMSELVFEMILRQVENMTEEEAQLLLQSEDIEA</sequence>
<evidence type="ECO:0000256" key="2">
    <source>
        <dbReference type="ARBA" id="ARBA00022553"/>
    </source>
</evidence>
<dbReference type="InterPro" id="IPR020841">
    <property type="entry name" value="PKS_Beta-ketoAc_synthase_dom"/>
</dbReference>
<dbReference type="Proteomes" id="UP001472074">
    <property type="component" value="Chromosome"/>
</dbReference>
<dbReference type="Pfam" id="PF08659">
    <property type="entry name" value="KR"/>
    <property type="match status" value="1"/>
</dbReference>
<dbReference type="Gene3D" id="3.40.50.720">
    <property type="entry name" value="NAD(P)-binding Rossmann-like Domain"/>
    <property type="match status" value="1"/>
</dbReference>
<gene>
    <name evidence="6" type="ORF">AADC60_08005</name>
</gene>
<evidence type="ECO:0000313" key="6">
    <source>
        <dbReference type="EMBL" id="WZP09055.1"/>
    </source>
</evidence>
<evidence type="ECO:0000259" key="4">
    <source>
        <dbReference type="PROSITE" id="PS50075"/>
    </source>
</evidence>
<dbReference type="InterPro" id="IPR009081">
    <property type="entry name" value="PP-bd_ACP"/>
</dbReference>
<dbReference type="Pfam" id="PF02801">
    <property type="entry name" value="Ketoacyl-synt_C"/>
    <property type="match status" value="1"/>
</dbReference>
<dbReference type="SUPFAM" id="SSF51735">
    <property type="entry name" value="NAD(P)-binding Rossmann-fold domains"/>
    <property type="match status" value="2"/>
</dbReference>
<organism evidence="6 7">
    <name type="scientific">Cytobacillus pseudoceanisediminis</name>
    <dbReference type="NCBI Taxonomy" id="3051614"/>
    <lineage>
        <taxon>Bacteria</taxon>
        <taxon>Bacillati</taxon>
        <taxon>Bacillota</taxon>
        <taxon>Bacilli</taxon>
        <taxon>Bacillales</taxon>
        <taxon>Bacillaceae</taxon>
        <taxon>Cytobacillus</taxon>
    </lineage>
</organism>
<dbReference type="InterPro" id="IPR036291">
    <property type="entry name" value="NAD(P)-bd_dom_sf"/>
</dbReference>
<evidence type="ECO:0000256" key="3">
    <source>
        <dbReference type="ARBA" id="ARBA00022679"/>
    </source>
</evidence>
<evidence type="ECO:0000259" key="5">
    <source>
        <dbReference type="PROSITE" id="PS52004"/>
    </source>
</evidence>
<keyword evidence="7" id="KW-1185">Reference proteome</keyword>
<dbReference type="PANTHER" id="PTHR43775:SF51">
    <property type="entry name" value="INACTIVE PHENOLPHTHIOCEROL SYNTHESIS POLYKETIDE SYNTHASE TYPE I PKS1-RELATED"/>
    <property type="match status" value="1"/>
</dbReference>
<dbReference type="SMART" id="SM00825">
    <property type="entry name" value="PKS_KS"/>
    <property type="match status" value="1"/>
</dbReference>
<dbReference type="InterPro" id="IPR016036">
    <property type="entry name" value="Malonyl_transacylase_ACP-bd"/>
</dbReference>
<dbReference type="InterPro" id="IPR057326">
    <property type="entry name" value="KR_dom"/>
</dbReference>
<dbReference type="SMART" id="SM00822">
    <property type="entry name" value="PKS_KR"/>
    <property type="match status" value="1"/>
</dbReference>
<dbReference type="InterPro" id="IPR001227">
    <property type="entry name" value="Ac_transferase_dom_sf"/>
</dbReference>
<dbReference type="Pfam" id="PF00109">
    <property type="entry name" value="ketoacyl-synt"/>
    <property type="match status" value="1"/>
</dbReference>
<dbReference type="SUPFAM" id="SSF55048">
    <property type="entry name" value="Probable ACP-binding domain of malonyl-CoA ACP transacylase"/>
    <property type="match status" value="1"/>
</dbReference>
<keyword evidence="3" id="KW-0808">Transferase</keyword>
<dbReference type="CDD" id="cd00833">
    <property type="entry name" value="PKS"/>
    <property type="match status" value="1"/>
</dbReference>
<dbReference type="InterPro" id="IPR014030">
    <property type="entry name" value="Ketoacyl_synth_N"/>
</dbReference>
<proteinExistence type="predicted"/>
<dbReference type="InterPro" id="IPR014031">
    <property type="entry name" value="Ketoacyl_synth_C"/>
</dbReference>